<dbReference type="AlphaFoldDB" id="A0A8J7YM72"/>
<keyword evidence="4" id="KW-1185">Reference proteome</keyword>
<evidence type="ECO:0000256" key="1">
    <source>
        <dbReference type="SAM" id="MobiDB-lite"/>
    </source>
</evidence>
<evidence type="ECO:0000256" key="2">
    <source>
        <dbReference type="SAM" id="Phobius"/>
    </source>
</evidence>
<dbReference type="RefSeq" id="WP_220587948.1">
    <property type="nucleotide sequence ID" value="NZ_RKLQ01000001.1"/>
</dbReference>
<feature type="region of interest" description="Disordered" evidence="1">
    <location>
        <begin position="1"/>
        <end position="36"/>
    </location>
</feature>
<accession>A0A8J7YM72</accession>
<dbReference type="InterPro" id="IPR055972">
    <property type="entry name" value="DUF7550"/>
</dbReference>
<reference evidence="3" key="1">
    <citation type="submission" date="2021-06" db="EMBL/GenBank/DDBJ databases">
        <title>Halomicroarcula sp. F24A a new haloarchaeum isolated from saline soil.</title>
        <authorList>
            <person name="Duran-Viseras A."/>
            <person name="Sanchez-Porro C."/>
            <person name="Ventosa A."/>
        </authorList>
    </citation>
    <scope>NUCLEOTIDE SEQUENCE</scope>
    <source>
        <strain evidence="3">F24A</strain>
    </source>
</reference>
<comment type="caution">
    <text evidence="3">The sequence shown here is derived from an EMBL/GenBank/DDBJ whole genome shotgun (WGS) entry which is preliminary data.</text>
</comment>
<organism evidence="3 4">
    <name type="scientific">Haloarcula salinisoli</name>
    <dbReference type="NCBI Taxonomy" id="2487746"/>
    <lineage>
        <taxon>Archaea</taxon>
        <taxon>Methanobacteriati</taxon>
        <taxon>Methanobacteriota</taxon>
        <taxon>Stenosarchaea group</taxon>
        <taxon>Halobacteria</taxon>
        <taxon>Halobacteriales</taxon>
        <taxon>Haloarculaceae</taxon>
        <taxon>Haloarcula</taxon>
    </lineage>
</organism>
<proteinExistence type="predicted"/>
<evidence type="ECO:0000313" key="4">
    <source>
        <dbReference type="Proteomes" id="UP000783863"/>
    </source>
</evidence>
<dbReference type="Proteomes" id="UP000783863">
    <property type="component" value="Unassembled WGS sequence"/>
</dbReference>
<dbReference type="Pfam" id="PF24418">
    <property type="entry name" value="DUF7550"/>
    <property type="match status" value="1"/>
</dbReference>
<sequence>MADDHHDEDRPDYDPEHVELPAKAPPLRSTAPQSGFTMGQVGQGAVVALVGLALTFGVALALV</sequence>
<dbReference type="EMBL" id="RKLQ01000001">
    <property type="protein sequence ID" value="MBX0303758.1"/>
    <property type="molecule type" value="Genomic_DNA"/>
</dbReference>
<keyword evidence="2" id="KW-0472">Membrane</keyword>
<evidence type="ECO:0000313" key="3">
    <source>
        <dbReference type="EMBL" id="MBX0303758.1"/>
    </source>
</evidence>
<keyword evidence="2" id="KW-0812">Transmembrane</keyword>
<keyword evidence="2" id="KW-1133">Transmembrane helix</keyword>
<feature type="compositionally biased region" description="Basic and acidic residues" evidence="1">
    <location>
        <begin position="1"/>
        <end position="20"/>
    </location>
</feature>
<gene>
    <name evidence="3" type="ORF">EGD98_08745</name>
</gene>
<name>A0A8J7YM72_9EURY</name>
<feature type="transmembrane region" description="Helical" evidence="2">
    <location>
        <begin position="41"/>
        <end position="62"/>
    </location>
</feature>
<protein>
    <submittedName>
        <fullName evidence="3">Uncharacterized protein</fullName>
    </submittedName>
</protein>